<feature type="transmembrane region" description="Helical" evidence="8">
    <location>
        <begin position="600"/>
        <end position="621"/>
    </location>
</feature>
<feature type="compositionally biased region" description="Acidic residues" evidence="7">
    <location>
        <begin position="860"/>
        <end position="870"/>
    </location>
</feature>
<dbReference type="InterPro" id="IPR032880">
    <property type="entry name" value="CSC1/OSCA1-like_N"/>
</dbReference>
<dbReference type="PANTHER" id="PTHR13018:SF26">
    <property type="entry name" value="DOMAIN PROTEIN, PUTATIVE (AFU_ORTHOLOGUE AFUA_5G10920)-RELATED"/>
    <property type="match status" value="1"/>
</dbReference>
<dbReference type="InterPro" id="IPR027815">
    <property type="entry name" value="CSC1/OSCA1-like_cyt"/>
</dbReference>
<dbReference type="Pfam" id="PF14703">
    <property type="entry name" value="PHM7_cyt"/>
    <property type="match status" value="1"/>
</dbReference>
<evidence type="ECO:0000313" key="14">
    <source>
        <dbReference type="Proteomes" id="UP000307173"/>
    </source>
</evidence>
<dbReference type="Proteomes" id="UP000307173">
    <property type="component" value="Unassembled WGS sequence"/>
</dbReference>
<feature type="domain" description="CSC1/OSCA1-like cytosolic" evidence="12">
    <location>
        <begin position="182"/>
        <end position="377"/>
    </location>
</feature>
<feature type="transmembrane region" description="Helical" evidence="8">
    <location>
        <begin position="436"/>
        <end position="460"/>
    </location>
</feature>
<reference evidence="13 14" key="1">
    <citation type="journal article" date="2019" name="Front. Genet.">
        <title>Whole-Genome Sequencing of the Opportunistic Yeast Pathogen Candida inconspicua Uncovers Its Hybrid Origin.</title>
        <authorList>
            <person name="Mixao V."/>
            <person name="Hansen A.P."/>
            <person name="Saus E."/>
            <person name="Boekhout T."/>
            <person name="Lass-Florl C."/>
            <person name="Gabaldon T."/>
        </authorList>
    </citation>
    <scope>NUCLEOTIDE SEQUENCE [LARGE SCALE GENOMIC DNA]</scope>
    <source>
        <strain evidence="13 14">CBS 180</strain>
    </source>
</reference>
<dbReference type="Pfam" id="PF13967">
    <property type="entry name" value="RSN1_TM"/>
    <property type="match status" value="1"/>
</dbReference>
<dbReference type="InterPro" id="IPR003864">
    <property type="entry name" value="CSC1/OSCA1-like_7TM"/>
</dbReference>
<evidence type="ECO:0000256" key="1">
    <source>
        <dbReference type="ARBA" id="ARBA00004141"/>
    </source>
</evidence>
<keyword evidence="14" id="KW-1185">Reference proteome</keyword>
<dbReference type="GO" id="GO:0005886">
    <property type="term" value="C:plasma membrane"/>
    <property type="evidence" value="ECO:0007669"/>
    <property type="project" value="TreeGrafter"/>
</dbReference>
<evidence type="ECO:0000259" key="9">
    <source>
        <dbReference type="Pfam" id="PF02714"/>
    </source>
</evidence>
<organism evidence="13 14">
    <name type="scientific">Pichia inconspicua</name>
    <dbReference type="NCBI Taxonomy" id="52247"/>
    <lineage>
        <taxon>Eukaryota</taxon>
        <taxon>Fungi</taxon>
        <taxon>Dikarya</taxon>
        <taxon>Ascomycota</taxon>
        <taxon>Saccharomycotina</taxon>
        <taxon>Pichiomycetes</taxon>
        <taxon>Pichiales</taxon>
        <taxon>Pichiaceae</taxon>
        <taxon>Pichia</taxon>
    </lineage>
</organism>
<feature type="domain" description="CSC1/OSCA1-like N-terminal transmembrane" evidence="11">
    <location>
        <begin position="12"/>
        <end position="159"/>
    </location>
</feature>
<dbReference type="GO" id="GO:0005227">
    <property type="term" value="F:calcium-activated cation channel activity"/>
    <property type="evidence" value="ECO:0007669"/>
    <property type="project" value="InterPro"/>
</dbReference>
<feature type="region of interest" description="Disordered" evidence="7">
    <location>
        <begin position="710"/>
        <end position="735"/>
    </location>
</feature>
<dbReference type="EMBL" id="SELW01000170">
    <property type="protein sequence ID" value="TID30180.1"/>
    <property type="molecule type" value="Genomic_DNA"/>
</dbReference>
<feature type="domain" description="10TM putative phosphate transporter extracellular tail" evidence="10">
    <location>
        <begin position="761"/>
        <end position="851"/>
    </location>
</feature>
<feature type="transmembrane region" description="Helical" evidence="8">
    <location>
        <begin position="138"/>
        <end position="157"/>
    </location>
</feature>
<sequence>MSTATSTSTQDVITAVITNGVICAIFVTLFLCLRLKFKRIYEPKSSCNILPENERPDKLPLTPILWIKALLTKKPSFIIKYSGVDGYLFLRYLLIVSSFGLGGIFTFVILLPVNATGGMGETGLNQLSLSNNKDAGRYYAHVFISWIYYGAIMFTIYRELHFYVTLKNMLLSTPYYATKLSSRVVIFQTVPNQYINEHEFFKLFDGVKQIHVAKTCKALTNKIKERDGLAMKLEKALNGLIKKAVNIKIKKDKKNEPIELENELVSYIPQKKMPVFREKFLIGEKHDLIEYCKERIPKLNEEIRKLQNGEEIEYDEKHDKKFFGKDEYKVKKLNSIAVEFENQYYAQLAYQVMVHDQPLHFEPKHIGVEANDIFWPNIRIFWWEKLSRFSIAVGAICFLVIIWAIPVAFVGLISNLTYLTNKLTGLRFIYNLPDELLGLITSLLPSVLLSILMMFLPIIIRSMAKLSGCLTIQSIEYFTQQSYFAFQVVQTFLVVTIASSVSSVVTQIIENPTSALTLLSTNLPKASNFFISYIILNGFSISGGILFQIVNFILFYIMSFILDKTVRDKFIRYNSLSTMAWGTTYPVYEVLTIISLAYSIISPIISLFTFVSFLLIYLAYMNTLNYINGIGTEMMGINYPRALFHLMVGIYLGEICLIGLFAVSKTWGCIVLEAIFLGCTVLFHVQMNIAFDKLIKILPNTFMRPLDGESETVSWKNPKNNDDNNNNNNEKSPFHDPLNEPLIIEGSDFSESKQDNIILRYIQPWKFVNYRDLRTYIPQSYWEGRSIEEDEKGIDYECPDLRAKCPTVWIPCDPMGLSKVQIRQFSGIVPMTDGNNYFTEGGEIIVTGECPSVEEKVEVEVDVETEAETETETKAETKTDPKADPFV</sequence>
<feature type="compositionally biased region" description="Basic and acidic residues" evidence="7">
    <location>
        <begin position="871"/>
        <end position="887"/>
    </location>
</feature>
<evidence type="ECO:0000256" key="2">
    <source>
        <dbReference type="ARBA" id="ARBA00007779"/>
    </source>
</evidence>
<comment type="subcellular location">
    <subcellularLocation>
        <location evidence="1">Membrane</location>
        <topology evidence="1">Multi-pass membrane protein</topology>
    </subcellularLocation>
</comment>
<evidence type="ECO:0000259" key="11">
    <source>
        <dbReference type="Pfam" id="PF13967"/>
    </source>
</evidence>
<evidence type="ECO:0000259" key="10">
    <source>
        <dbReference type="Pfam" id="PF12621"/>
    </source>
</evidence>
<accession>A0A4V4NG10</accession>
<feature type="transmembrane region" description="Helical" evidence="8">
    <location>
        <begin position="670"/>
        <end position="691"/>
    </location>
</feature>
<dbReference type="InterPro" id="IPR022257">
    <property type="entry name" value="PHM7_ext"/>
</dbReference>
<evidence type="ECO:0000259" key="12">
    <source>
        <dbReference type="Pfam" id="PF14703"/>
    </source>
</evidence>
<comment type="similarity">
    <text evidence="2">Belongs to the CSC1 (TC 1.A.17) family.</text>
</comment>
<evidence type="ECO:0000256" key="4">
    <source>
        <dbReference type="ARBA" id="ARBA00022692"/>
    </source>
</evidence>
<feature type="transmembrane region" description="Helical" evidence="8">
    <location>
        <begin position="389"/>
        <end position="416"/>
    </location>
</feature>
<feature type="transmembrane region" description="Helical" evidence="8">
    <location>
        <begin position="89"/>
        <end position="111"/>
    </location>
</feature>
<evidence type="ECO:0000256" key="6">
    <source>
        <dbReference type="ARBA" id="ARBA00023136"/>
    </source>
</evidence>
<keyword evidence="3" id="KW-0813">Transport</keyword>
<feature type="transmembrane region" description="Helical" evidence="8">
    <location>
        <begin position="529"/>
        <end position="558"/>
    </location>
</feature>
<feature type="transmembrane region" description="Helical" evidence="8">
    <location>
        <begin position="570"/>
        <end position="588"/>
    </location>
</feature>
<feature type="transmembrane region" description="Helical" evidence="8">
    <location>
        <begin position="642"/>
        <end position="664"/>
    </location>
</feature>
<dbReference type="Pfam" id="PF12621">
    <property type="entry name" value="PHM7_ext"/>
    <property type="match status" value="1"/>
</dbReference>
<evidence type="ECO:0000313" key="13">
    <source>
        <dbReference type="EMBL" id="TID30180.1"/>
    </source>
</evidence>
<protein>
    <recommendedName>
        <fullName evidence="15">CSC1/OSCA1-like 7TM region domain-containing protein</fullName>
    </recommendedName>
</protein>
<comment type="caution">
    <text evidence="13">The sequence shown here is derived from an EMBL/GenBank/DDBJ whole genome shotgun (WGS) entry which is preliminary data.</text>
</comment>
<dbReference type="OrthoDB" id="1076608at2759"/>
<dbReference type="AlphaFoldDB" id="A0A4V4NG10"/>
<dbReference type="InterPro" id="IPR045122">
    <property type="entry name" value="Csc1-like"/>
</dbReference>
<feature type="domain" description="CSC1/OSCA1-like 7TM region" evidence="9">
    <location>
        <begin position="391"/>
        <end position="661"/>
    </location>
</feature>
<evidence type="ECO:0000256" key="5">
    <source>
        <dbReference type="ARBA" id="ARBA00022989"/>
    </source>
</evidence>
<dbReference type="PANTHER" id="PTHR13018">
    <property type="entry name" value="PROBABLE MEMBRANE PROTEIN DUF221-RELATED"/>
    <property type="match status" value="1"/>
</dbReference>
<keyword evidence="5 8" id="KW-1133">Transmembrane helix</keyword>
<evidence type="ECO:0000256" key="3">
    <source>
        <dbReference type="ARBA" id="ARBA00022448"/>
    </source>
</evidence>
<proteinExistence type="inferred from homology"/>
<evidence type="ECO:0000256" key="8">
    <source>
        <dbReference type="SAM" id="Phobius"/>
    </source>
</evidence>
<evidence type="ECO:0008006" key="15">
    <source>
        <dbReference type="Google" id="ProtNLM"/>
    </source>
</evidence>
<name>A0A4V4NG10_9ASCO</name>
<dbReference type="Pfam" id="PF02714">
    <property type="entry name" value="RSN1_7TM"/>
    <property type="match status" value="1"/>
</dbReference>
<feature type="transmembrane region" description="Helical" evidence="8">
    <location>
        <begin position="12"/>
        <end position="33"/>
    </location>
</feature>
<keyword evidence="6 8" id="KW-0472">Membrane</keyword>
<feature type="region of interest" description="Disordered" evidence="7">
    <location>
        <begin position="857"/>
        <end position="887"/>
    </location>
</feature>
<feature type="transmembrane region" description="Helical" evidence="8">
    <location>
        <begin position="483"/>
        <end position="509"/>
    </location>
</feature>
<evidence type="ECO:0000256" key="7">
    <source>
        <dbReference type="SAM" id="MobiDB-lite"/>
    </source>
</evidence>
<keyword evidence="4 8" id="KW-0812">Transmembrane</keyword>
<dbReference type="STRING" id="52247.A0A4V4NG10"/>
<gene>
    <name evidence="13" type="ORF">CANINC_001187</name>
</gene>